<comment type="catalytic activity">
    <reaction evidence="4">
        <text>a 2-deoxystreptamine antibiotic + acetyl-CoA = an N(3)-acetyl-2-deoxystreptamine antibiotic + CoA + H(+)</text>
        <dbReference type="Rhea" id="RHEA:12665"/>
        <dbReference type="ChEBI" id="CHEBI:15378"/>
        <dbReference type="ChEBI" id="CHEBI:57287"/>
        <dbReference type="ChEBI" id="CHEBI:57288"/>
        <dbReference type="ChEBI" id="CHEBI:57921"/>
        <dbReference type="ChEBI" id="CHEBI:77452"/>
        <dbReference type="EC" id="2.3.1.81"/>
    </reaction>
</comment>
<name>A0ABV3DTT0_9ACTN</name>
<dbReference type="RefSeq" id="WP_358362631.1">
    <property type="nucleotide sequence ID" value="NZ_JBEZFP010000143.1"/>
</dbReference>
<keyword evidence="2 4" id="KW-0808">Transferase</keyword>
<dbReference type="InterPro" id="IPR028345">
    <property type="entry name" value="Antibiotic_NAT-like"/>
</dbReference>
<accession>A0ABV3DTT0</accession>
<evidence type="ECO:0000256" key="2">
    <source>
        <dbReference type="ARBA" id="ARBA00022679"/>
    </source>
</evidence>
<dbReference type="EC" id="2.3.1.-" evidence="4"/>
<evidence type="ECO:0000256" key="5">
    <source>
        <dbReference type="SAM" id="MobiDB-lite"/>
    </source>
</evidence>
<sequence length="306" mass="32919">MSAPAKPPVDPRLTPVTPLPPRPGPDEPPFAAKAEPPRTVHELVGELRNLGVRINDVLLVHCRLRGIGPVERGPHGVLAALTEAVGPGGTLVMPTFTELNSDTSLPFQRATYGLSDAEIEAYKQEMPPFDPVWTPASPTMGALPELLRQAPGTVRSSHPQSSFVARGLLANGIVRHHNPVSHFGEQSPLARLFSLPDAKVLMLGTGFSAFTAFHLAEYLQPKVATRMYRCVVPDWLGRPSWFAYEDVLLDLADFDLIGAALTENLAIREGPVGATLAKLVPLIPAVAFAADWMARHRADGRPAAVA</sequence>
<feature type="compositionally biased region" description="Pro residues" evidence="5">
    <location>
        <begin position="1"/>
        <end position="10"/>
    </location>
</feature>
<reference evidence="6 7" key="1">
    <citation type="submission" date="2024-06" db="EMBL/GenBank/DDBJ databases">
        <title>The Natural Products Discovery Center: Release of the First 8490 Sequenced Strains for Exploring Actinobacteria Biosynthetic Diversity.</title>
        <authorList>
            <person name="Kalkreuter E."/>
            <person name="Kautsar S.A."/>
            <person name="Yang D."/>
            <person name="Bader C.D."/>
            <person name="Teijaro C.N."/>
            <person name="Fluegel L."/>
            <person name="Davis C.M."/>
            <person name="Simpson J.R."/>
            <person name="Lauterbach L."/>
            <person name="Steele A.D."/>
            <person name="Gui C."/>
            <person name="Meng S."/>
            <person name="Li G."/>
            <person name="Viehrig K."/>
            <person name="Ye F."/>
            <person name="Su P."/>
            <person name="Kiefer A.F."/>
            <person name="Nichols A."/>
            <person name="Cepeda A.J."/>
            <person name="Yan W."/>
            <person name="Fan B."/>
            <person name="Jiang Y."/>
            <person name="Adhikari A."/>
            <person name="Zheng C.-J."/>
            <person name="Schuster L."/>
            <person name="Cowan T.M."/>
            <person name="Smanski M.J."/>
            <person name="Chevrette M.G."/>
            <person name="De Carvalho L.P.S."/>
            <person name="Shen B."/>
        </authorList>
    </citation>
    <scope>NUCLEOTIDE SEQUENCE [LARGE SCALE GENOMIC DNA]</scope>
    <source>
        <strain evidence="6 7">NPDC048946</strain>
    </source>
</reference>
<protein>
    <recommendedName>
        <fullName evidence="4">Aminoglycoside N(3)-acetyltransferase</fullName>
        <ecNumber evidence="4">2.3.1.-</ecNumber>
    </recommendedName>
</protein>
<dbReference type="SUPFAM" id="SSF110710">
    <property type="entry name" value="TTHA0583/YokD-like"/>
    <property type="match status" value="1"/>
</dbReference>
<evidence type="ECO:0000256" key="3">
    <source>
        <dbReference type="ARBA" id="ARBA00023315"/>
    </source>
</evidence>
<dbReference type="PANTHER" id="PTHR11104:SF0">
    <property type="entry name" value="SPBETA PROPHAGE-DERIVED AMINOGLYCOSIDE N(3')-ACETYLTRANSFERASE-LIKE PROTEIN YOKD"/>
    <property type="match status" value="1"/>
</dbReference>
<dbReference type="PANTHER" id="PTHR11104">
    <property type="entry name" value="AMINOGLYCOSIDE N3-ACETYLTRANSFERASE"/>
    <property type="match status" value="1"/>
</dbReference>
<evidence type="ECO:0000313" key="7">
    <source>
        <dbReference type="Proteomes" id="UP001551482"/>
    </source>
</evidence>
<comment type="similarity">
    <text evidence="1 4">Belongs to the antibiotic N-acetyltransferase family.</text>
</comment>
<dbReference type="Proteomes" id="UP001551482">
    <property type="component" value="Unassembled WGS sequence"/>
</dbReference>
<evidence type="ECO:0000313" key="6">
    <source>
        <dbReference type="EMBL" id="MEU8138882.1"/>
    </source>
</evidence>
<keyword evidence="3 4" id="KW-0012">Acyltransferase</keyword>
<dbReference type="InterPro" id="IPR003679">
    <property type="entry name" value="Amioglycoside_AcTrfase"/>
</dbReference>
<keyword evidence="7" id="KW-1185">Reference proteome</keyword>
<proteinExistence type="inferred from homology"/>
<gene>
    <name evidence="6" type="ORF">AB0C36_35950</name>
</gene>
<evidence type="ECO:0000256" key="4">
    <source>
        <dbReference type="RuleBase" id="RU365031"/>
    </source>
</evidence>
<organism evidence="6 7">
    <name type="scientific">Streptodolium elevatio</name>
    <dbReference type="NCBI Taxonomy" id="3157996"/>
    <lineage>
        <taxon>Bacteria</taxon>
        <taxon>Bacillati</taxon>
        <taxon>Actinomycetota</taxon>
        <taxon>Actinomycetes</taxon>
        <taxon>Kitasatosporales</taxon>
        <taxon>Streptomycetaceae</taxon>
        <taxon>Streptodolium</taxon>
    </lineage>
</organism>
<evidence type="ECO:0000256" key="1">
    <source>
        <dbReference type="ARBA" id="ARBA00006383"/>
    </source>
</evidence>
<dbReference type="Pfam" id="PF02522">
    <property type="entry name" value="Antibiotic_NAT"/>
    <property type="match status" value="1"/>
</dbReference>
<keyword evidence="4" id="KW-0046">Antibiotic resistance</keyword>
<comment type="caution">
    <text evidence="6">The sequence shown here is derived from an EMBL/GenBank/DDBJ whole genome shotgun (WGS) entry which is preliminary data.</text>
</comment>
<dbReference type="EMBL" id="JBEZFP010000143">
    <property type="protein sequence ID" value="MEU8138882.1"/>
    <property type="molecule type" value="Genomic_DNA"/>
</dbReference>
<feature type="region of interest" description="Disordered" evidence="5">
    <location>
        <begin position="1"/>
        <end position="36"/>
    </location>
</feature>
<feature type="compositionally biased region" description="Pro residues" evidence="5">
    <location>
        <begin position="17"/>
        <end position="28"/>
    </location>
</feature>